<reference evidence="14" key="1">
    <citation type="submission" date="2022-11" db="UniProtKB">
        <authorList>
            <consortium name="WormBaseParasite"/>
        </authorList>
    </citation>
    <scope>IDENTIFICATION</scope>
</reference>
<comment type="cofactor">
    <cofactor evidence="1">
        <name>Mn(2+)</name>
        <dbReference type="ChEBI" id="CHEBI:29035"/>
    </cofactor>
</comment>
<dbReference type="Gene3D" id="3.60.21.10">
    <property type="match status" value="1"/>
</dbReference>
<comment type="subcellular location">
    <subcellularLocation>
        <location evidence="2">Membrane</location>
        <topology evidence="2">Multi-pass membrane protein</topology>
    </subcellularLocation>
</comment>
<organism evidence="13 14">
    <name type="scientific">Ditylenchus dipsaci</name>
    <dbReference type="NCBI Taxonomy" id="166011"/>
    <lineage>
        <taxon>Eukaryota</taxon>
        <taxon>Metazoa</taxon>
        <taxon>Ecdysozoa</taxon>
        <taxon>Nematoda</taxon>
        <taxon>Chromadorea</taxon>
        <taxon>Rhabditida</taxon>
        <taxon>Tylenchina</taxon>
        <taxon>Tylenchomorpha</taxon>
        <taxon>Sphaerularioidea</taxon>
        <taxon>Anguinidae</taxon>
        <taxon>Anguininae</taxon>
        <taxon>Ditylenchus</taxon>
    </lineage>
</organism>
<feature type="transmembrane region" description="Helical" evidence="10">
    <location>
        <begin position="125"/>
        <end position="148"/>
    </location>
</feature>
<dbReference type="GO" id="GO:0046872">
    <property type="term" value="F:metal ion binding"/>
    <property type="evidence" value="ECO:0007669"/>
    <property type="project" value="UniProtKB-KW"/>
</dbReference>
<keyword evidence="4 10" id="KW-0812">Transmembrane</keyword>
<dbReference type="Pfam" id="PF07766">
    <property type="entry name" value="LETM1_RBD"/>
    <property type="match status" value="1"/>
</dbReference>
<evidence type="ECO:0000256" key="1">
    <source>
        <dbReference type="ARBA" id="ARBA00001936"/>
    </source>
</evidence>
<keyword evidence="13" id="KW-1185">Reference proteome</keyword>
<evidence type="ECO:0000259" key="12">
    <source>
        <dbReference type="Pfam" id="PF07766"/>
    </source>
</evidence>
<evidence type="ECO:0000256" key="10">
    <source>
        <dbReference type="SAM" id="Phobius"/>
    </source>
</evidence>
<dbReference type="PANTHER" id="PTHR13315">
    <property type="entry name" value="METALLO PHOSPHOESTERASE RELATED"/>
    <property type="match status" value="1"/>
</dbReference>
<dbReference type="Proteomes" id="UP000887574">
    <property type="component" value="Unplaced"/>
</dbReference>
<keyword evidence="8 10" id="KW-0472">Membrane</keyword>
<feature type="transmembrane region" description="Helical" evidence="10">
    <location>
        <begin position="663"/>
        <end position="688"/>
    </location>
</feature>
<dbReference type="GO" id="GO:0006506">
    <property type="term" value="P:GPI anchor biosynthetic process"/>
    <property type="evidence" value="ECO:0007669"/>
    <property type="project" value="InterPro"/>
</dbReference>
<evidence type="ECO:0000256" key="9">
    <source>
        <dbReference type="ARBA" id="ARBA00023211"/>
    </source>
</evidence>
<keyword evidence="5" id="KW-0479">Metal-binding</keyword>
<dbReference type="InterPro" id="IPR029052">
    <property type="entry name" value="Metallo-depent_PP-like"/>
</dbReference>
<sequence length="710" mass="82480">MTILKTCIALRPLALRNLEVRDQVLFRLSAQTPARLQFNSLRPISTTSPLNGSLMKKYEAYLEDNFPKFYSLHRLVVDGTKSCFSDLKSYWSIRKDLNNQTRELSDLSMKELAIYVQTREDIVKLLAIGAIAPLPMAMPTLALAIIFFPRFVLTRHFWTEDQRKQFWSRMIKDQSKKHFPALTNYIKQANPEIPVDARTAAQIKVPPLEECSFLHLYHLTRIHGAFVISGSRSLRRRAQALQRLDDLMANNLEDLKHLSGTDLHSQLYLRKIYYDDCTTEERMRESLREWLMVSPYFKSESLYLHLPVFIHSSSENKMVVEPEKQKEAEEPKGNFLLTSPALILLFNEFLIYYLVLFRCNWPADGSIDVSSNTTRVMIVADTHLLGVRRGHWFDKLRREWQMYRSFQTAISLLNPEAVFFLGDLLDEGLLGTNDVFQTYVERFNSLFHTPPTIKQFYAAGNHDIGFHYEIFPMRLDRFTQSFGVPAAVQQLELNGNIVVLVNSMAMERDGCRLCVQAEEEVEKVAQLLKCSRNYTSGCRASLNVPYSRPVLMQHFPLFRKSDELCEESTDLAPSNVRSQKFKPNLDCLSESSTKFLIEKLRPRAVFGGHTHFGCKKWWRSPANFWEYTVPSFSWRNNRRPSFHLVSMSPSQLSANTCFLPDEYYVLGSYVAFTLSWITLALWMAFGVYRERRNVRKRFLLLTTNKKVNVE</sequence>
<protein>
    <submittedName>
        <fullName evidence="14">Metallophosphoesterase 1</fullName>
    </submittedName>
</protein>
<comment type="similarity">
    <text evidence="3">Belongs to the metallophosphoesterase superfamily. MPPE1 family.</text>
</comment>
<dbReference type="InterPro" id="IPR004843">
    <property type="entry name" value="Calcineurin-like_PHP"/>
</dbReference>
<dbReference type="WBParaSite" id="jg343">
    <property type="protein sequence ID" value="jg343"/>
    <property type="gene ID" value="jg343"/>
</dbReference>
<evidence type="ECO:0000256" key="2">
    <source>
        <dbReference type="ARBA" id="ARBA00004141"/>
    </source>
</evidence>
<dbReference type="Pfam" id="PF00149">
    <property type="entry name" value="Metallophos"/>
    <property type="match status" value="1"/>
</dbReference>
<dbReference type="GO" id="GO:0016020">
    <property type="term" value="C:membrane"/>
    <property type="evidence" value="ECO:0007669"/>
    <property type="project" value="UniProtKB-SubCell"/>
</dbReference>
<dbReference type="AlphaFoldDB" id="A0A915E8C3"/>
<dbReference type="GO" id="GO:0016787">
    <property type="term" value="F:hydrolase activity"/>
    <property type="evidence" value="ECO:0007669"/>
    <property type="project" value="UniProtKB-KW"/>
</dbReference>
<dbReference type="PANTHER" id="PTHR13315:SF0">
    <property type="entry name" value="METALLOPHOSPHOESTERASE 1"/>
    <property type="match status" value="1"/>
</dbReference>
<accession>A0A915E8C3</accession>
<dbReference type="InterPro" id="IPR033122">
    <property type="entry name" value="LETM1-like_RBD"/>
</dbReference>
<dbReference type="GO" id="GO:0043022">
    <property type="term" value="F:ribosome binding"/>
    <property type="evidence" value="ECO:0007669"/>
    <property type="project" value="InterPro"/>
</dbReference>
<evidence type="ECO:0000256" key="8">
    <source>
        <dbReference type="ARBA" id="ARBA00023136"/>
    </source>
</evidence>
<evidence type="ECO:0000313" key="14">
    <source>
        <dbReference type="WBParaSite" id="jg343"/>
    </source>
</evidence>
<evidence type="ECO:0000256" key="6">
    <source>
        <dbReference type="ARBA" id="ARBA00022801"/>
    </source>
</evidence>
<evidence type="ECO:0000313" key="13">
    <source>
        <dbReference type="Proteomes" id="UP000887574"/>
    </source>
</evidence>
<keyword evidence="7 10" id="KW-1133">Transmembrane helix</keyword>
<evidence type="ECO:0000259" key="11">
    <source>
        <dbReference type="Pfam" id="PF00149"/>
    </source>
</evidence>
<feature type="domain" description="Calcineurin-like phosphoesterase" evidence="11">
    <location>
        <begin position="375"/>
        <end position="611"/>
    </location>
</feature>
<keyword evidence="9" id="KW-0464">Manganese</keyword>
<keyword evidence="6" id="KW-0378">Hydrolase</keyword>
<evidence type="ECO:0000256" key="4">
    <source>
        <dbReference type="ARBA" id="ARBA00022692"/>
    </source>
</evidence>
<dbReference type="SUPFAM" id="SSF56300">
    <property type="entry name" value="Metallo-dependent phosphatases"/>
    <property type="match status" value="1"/>
</dbReference>
<evidence type="ECO:0000256" key="5">
    <source>
        <dbReference type="ARBA" id="ARBA00022723"/>
    </source>
</evidence>
<evidence type="ECO:0000256" key="3">
    <source>
        <dbReference type="ARBA" id="ARBA00008895"/>
    </source>
</evidence>
<dbReference type="InterPro" id="IPR033308">
    <property type="entry name" value="PGAP5/Cdc1/Ted1"/>
</dbReference>
<proteinExistence type="inferred from homology"/>
<feature type="domain" description="Letm1 RBD" evidence="12">
    <location>
        <begin position="107"/>
        <end position="175"/>
    </location>
</feature>
<evidence type="ECO:0000256" key="7">
    <source>
        <dbReference type="ARBA" id="ARBA00022989"/>
    </source>
</evidence>
<name>A0A915E8C3_9BILA</name>